<evidence type="ECO:0000313" key="3">
    <source>
        <dbReference type="EMBL" id="ALR83538.1"/>
    </source>
</evidence>
<evidence type="ECO:0000256" key="1">
    <source>
        <dbReference type="SAM" id="MobiDB-lite"/>
    </source>
</evidence>
<gene>
    <name evidence="3" type="primary">CLE1</name>
</gene>
<feature type="region of interest" description="Disordered" evidence="1">
    <location>
        <begin position="86"/>
        <end position="130"/>
    </location>
</feature>
<feature type="compositionally biased region" description="Basic residues" evidence="1">
    <location>
        <begin position="90"/>
        <end position="99"/>
    </location>
</feature>
<evidence type="ECO:0000256" key="2">
    <source>
        <dbReference type="SAM" id="SignalP"/>
    </source>
</evidence>
<proteinExistence type="evidence at transcript level"/>
<feature type="signal peptide" evidence="2">
    <location>
        <begin position="1"/>
        <end position="27"/>
    </location>
</feature>
<keyword evidence="2" id="KW-0732">Signal</keyword>
<reference evidence="3" key="1">
    <citation type="journal article" date="2015" name="Front. Plant Sci.">
        <title>A Role of TDIF Peptide Signaling in Vascular Cell Differentiation is Conserved Among Euphyllophytes.</title>
        <authorList>
            <person name="Hirakawa Y."/>
            <person name="Bowman J.L."/>
        </authorList>
    </citation>
    <scope>NUCLEOTIDE SEQUENCE</scope>
</reference>
<accession>A0A0U2SG56</accession>
<protein>
    <submittedName>
        <fullName evidence="3">CLV3/ESR-related protein</fullName>
    </submittedName>
</protein>
<sequence length="130" mass="14504">MQIKLQRLRHGIALLVLYCLLLAPVFATTRQSTGGWHGVAVAPQPSAGISESVTISDHHRVQKTNSLNWHHTSRTDQAQLVRRQKEVLKRGKRKRAKTKLLHEVPSGPNPISNEIPTKLVDAQKLPTSMP</sequence>
<dbReference type="AlphaFoldDB" id="A0A0U2SG56"/>
<feature type="chain" id="PRO_5006832209" evidence="2">
    <location>
        <begin position="28"/>
        <end position="130"/>
    </location>
</feature>
<organism evidence="3">
    <name type="scientific">Adiantum aethiopicum</name>
    <dbReference type="NCBI Taxonomy" id="450919"/>
    <lineage>
        <taxon>Eukaryota</taxon>
        <taxon>Viridiplantae</taxon>
        <taxon>Streptophyta</taxon>
        <taxon>Embryophyta</taxon>
        <taxon>Tracheophyta</taxon>
        <taxon>Polypodiopsida</taxon>
        <taxon>Polypodiidae</taxon>
        <taxon>Polypodiales</taxon>
        <taxon>Pteridineae</taxon>
        <taxon>Pteridaceae</taxon>
        <taxon>Vittarioideae</taxon>
        <taxon>Adiantum</taxon>
    </lineage>
</organism>
<name>A0A0U2SG56_9MONI</name>
<dbReference type="EMBL" id="KT343283">
    <property type="protein sequence ID" value="ALR83538.1"/>
    <property type="molecule type" value="mRNA"/>
</dbReference>